<dbReference type="NCBIfam" id="NF041886">
    <property type="entry name" value="Rmf_CrpP_fam"/>
    <property type="match status" value="1"/>
</dbReference>
<proteinExistence type="predicted"/>
<dbReference type="AlphaFoldDB" id="A0A5E4VZN6"/>
<evidence type="ECO:0000313" key="1">
    <source>
        <dbReference type="EMBL" id="VVE17049.1"/>
    </source>
</evidence>
<accession>A0A5E4VZN6</accession>
<dbReference type="Proteomes" id="UP000396788">
    <property type="component" value="Unassembled WGS sequence"/>
</dbReference>
<gene>
    <name evidence="1" type="ORF">PCE31107_02950</name>
</gene>
<reference evidence="1 2" key="1">
    <citation type="submission" date="2019-08" db="EMBL/GenBank/DDBJ databases">
        <authorList>
            <person name="Peeters C."/>
        </authorList>
    </citation>
    <scope>NUCLEOTIDE SEQUENCE [LARGE SCALE GENOMIC DNA]</scope>
    <source>
        <strain evidence="1 2">LMG 31107</strain>
    </source>
</reference>
<organism evidence="1 2">
    <name type="scientific">Pandoraea cepalis</name>
    <dbReference type="NCBI Taxonomy" id="2508294"/>
    <lineage>
        <taxon>Bacteria</taxon>
        <taxon>Pseudomonadati</taxon>
        <taxon>Pseudomonadota</taxon>
        <taxon>Betaproteobacteria</taxon>
        <taxon>Burkholderiales</taxon>
        <taxon>Burkholderiaceae</taxon>
        <taxon>Pandoraea</taxon>
    </lineage>
</organism>
<name>A0A5E4VZN6_9BURK</name>
<protein>
    <submittedName>
        <fullName evidence="1">Uncharacterized protein</fullName>
    </submittedName>
</protein>
<sequence length="118" mass="13152">MGREMTHGIESGEYWDAIEGEAVLAVEQGMDASACPYVAGSDEANYWLFTFENFRARPYVEGGGRAARAGQPITACPSGLESSLREAWEQGWRVTNDGEFRRLKDLEIEFRVTGAIRK</sequence>
<evidence type="ECO:0000313" key="2">
    <source>
        <dbReference type="Proteomes" id="UP000396788"/>
    </source>
</evidence>
<dbReference type="EMBL" id="CABPRY010000006">
    <property type="protein sequence ID" value="VVE17049.1"/>
    <property type="molecule type" value="Genomic_DNA"/>
</dbReference>